<reference evidence="4" key="1">
    <citation type="submission" date="2017-03" db="EMBL/GenBank/DDBJ databases">
        <title>Genomes of endolithic fungi from Antarctica.</title>
        <authorList>
            <person name="Coleine C."/>
            <person name="Masonjones S."/>
            <person name="Stajich J.E."/>
        </authorList>
    </citation>
    <scope>NUCLEOTIDE SEQUENCE [LARGE SCALE GENOMIC DNA]</scope>
    <source>
        <strain evidence="4">CCFEE 5527</strain>
    </source>
</reference>
<keyword evidence="2" id="KW-0472">Membrane</keyword>
<proteinExistence type="predicted"/>
<organism evidence="3 4">
    <name type="scientific">Cryoendolithus antarcticus</name>
    <dbReference type="NCBI Taxonomy" id="1507870"/>
    <lineage>
        <taxon>Eukaryota</taxon>
        <taxon>Fungi</taxon>
        <taxon>Dikarya</taxon>
        <taxon>Ascomycota</taxon>
        <taxon>Pezizomycotina</taxon>
        <taxon>Dothideomycetes</taxon>
        <taxon>Dothideomycetidae</taxon>
        <taxon>Cladosporiales</taxon>
        <taxon>Cladosporiaceae</taxon>
        <taxon>Cryoendolithus</taxon>
    </lineage>
</organism>
<keyword evidence="2" id="KW-0812">Transmembrane</keyword>
<dbReference type="AlphaFoldDB" id="A0A1V8SN94"/>
<keyword evidence="2" id="KW-1133">Transmembrane helix</keyword>
<evidence type="ECO:0000313" key="3">
    <source>
        <dbReference type="EMBL" id="OQO00352.1"/>
    </source>
</evidence>
<accession>A0A1V8SN94</accession>
<evidence type="ECO:0000256" key="2">
    <source>
        <dbReference type="SAM" id="Phobius"/>
    </source>
</evidence>
<sequence>MFPCGPSAGDLVGLDWWCPGAGQDGSWCSNPTTKYGTGGLVEGVANSTNSVITITAPGTIMVSAAVTTSTVTVTSTNTSQHSQVSAPDLASYVPRDVAIGVGSGLGIALLVSTGALMALLQKERKKRMAVEEARAELQDRTPQMVQSMQQMDSTSSGLHKGTPVADAAELSGHGRRGELP</sequence>
<evidence type="ECO:0000256" key="1">
    <source>
        <dbReference type="SAM" id="MobiDB-lite"/>
    </source>
</evidence>
<gene>
    <name evidence="3" type="ORF">B0A48_13699</name>
</gene>
<feature type="region of interest" description="Disordered" evidence="1">
    <location>
        <begin position="134"/>
        <end position="180"/>
    </location>
</feature>
<keyword evidence="4" id="KW-1185">Reference proteome</keyword>
<evidence type="ECO:0000313" key="4">
    <source>
        <dbReference type="Proteomes" id="UP000192596"/>
    </source>
</evidence>
<dbReference type="EMBL" id="NAJO01000035">
    <property type="protein sequence ID" value="OQO00352.1"/>
    <property type="molecule type" value="Genomic_DNA"/>
</dbReference>
<feature type="compositionally biased region" description="Polar residues" evidence="1">
    <location>
        <begin position="140"/>
        <end position="157"/>
    </location>
</feature>
<name>A0A1V8SN94_9PEZI</name>
<protein>
    <submittedName>
        <fullName evidence="3">Uncharacterized protein</fullName>
    </submittedName>
</protein>
<dbReference type="InParanoid" id="A0A1V8SN94"/>
<dbReference type="Proteomes" id="UP000192596">
    <property type="component" value="Unassembled WGS sequence"/>
</dbReference>
<comment type="caution">
    <text evidence="3">The sequence shown here is derived from an EMBL/GenBank/DDBJ whole genome shotgun (WGS) entry which is preliminary data.</text>
</comment>
<feature type="transmembrane region" description="Helical" evidence="2">
    <location>
        <begin position="97"/>
        <end position="120"/>
    </location>
</feature>